<keyword evidence="3" id="KW-1185">Reference proteome</keyword>
<feature type="compositionally biased region" description="Low complexity" evidence="1">
    <location>
        <begin position="290"/>
        <end position="302"/>
    </location>
</feature>
<dbReference type="EMBL" id="CP108483">
    <property type="protein sequence ID" value="WUS61885.1"/>
    <property type="molecule type" value="Genomic_DNA"/>
</dbReference>
<evidence type="ECO:0000313" key="3">
    <source>
        <dbReference type="Proteomes" id="UP001432014"/>
    </source>
</evidence>
<feature type="region of interest" description="Disordered" evidence="1">
    <location>
        <begin position="283"/>
        <end position="314"/>
    </location>
</feature>
<evidence type="ECO:0008006" key="4">
    <source>
        <dbReference type="Google" id="ProtNLM"/>
    </source>
</evidence>
<organism evidence="2 3">
    <name type="scientific">Kitasatospora herbaricolor</name>
    <dbReference type="NCBI Taxonomy" id="68217"/>
    <lineage>
        <taxon>Bacteria</taxon>
        <taxon>Bacillati</taxon>
        <taxon>Actinomycetota</taxon>
        <taxon>Actinomycetes</taxon>
        <taxon>Kitasatosporales</taxon>
        <taxon>Streptomycetaceae</taxon>
        <taxon>Kitasatospora</taxon>
    </lineage>
</organism>
<protein>
    <recommendedName>
        <fullName evidence="4">DUF222 domain-containing protein</fullName>
    </recommendedName>
</protein>
<proteinExistence type="predicted"/>
<feature type="compositionally biased region" description="Basic and acidic residues" evidence="1">
    <location>
        <begin position="14"/>
        <end position="36"/>
    </location>
</feature>
<geneLocation type="plasmid" evidence="2 3">
    <name>unnamed1</name>
</geneLocation>
<keyword evidence="2" id="KW-0614">Plasmid</keyword>
<name>A0ABZ1WLP7_9ACTN</name>
<sequence length="346" mass="36626">MSAQRRPADFPQPQERKSAVKTRAERMAEFDRRQQEQESQEQSNTTAVVPAQAAGAADESPTQTVLALFQQDPENIGAAVIGTDPRAAAIVAARLDAGAAVAAVAAVGDALPDPSVLPEVAEGDDSELTAVQAELRAQCDAAIAAAQGAADASVWTIGRALDVVARQRLHRGTHPTLDAYVQDVVGKAYRQTKRWRDGWPLAQAAAAMCPIGQIAPNEGQVRELLTAEGRYGRQVAAELYAAVVGEADKQKARVTASMLATAREALPASLPREHAPALERAAVKALRSQPPAAAAKTSAPKAGRQQSAEPTLPWDRPVAVHELLREHMSADHRAELAELLIADVSD</sequence>
<feature type="compositionally biased region" description="Low complexity" evidence="1">
    <location>
        <begin position="40"/>
        <end position="57"/>
    </location>
</feature>
<feature type="region of interest" description="Disordered" evidence="1">
    <location>
        <begin position="1"/>
        <end position="59"/>
    </location>
</feature>
<evidence type="ECO:0000256" key="1">
    <source>
        <dbReference type="SAM" id="MobiDB-lite"/>
    </source>
</evidence>
<dbReference type="Proteomes" id="UP001432014">
    <property type="component" value="Plasmid unnamed1"/>
</dbReference>
<reference evidence="2 3" key="1">
    <citation type="submission" date="2022-10" db="EMBL/GenBank/DDBJ databases">
        <title>The complete genomes of actinobacterial strains from the NBC collection.</title>
        <authorList>
            <person name="Joergensen T.S."/>
            <person name="Alvarez Arevalo M."/>
            <person name="Sterndorff E.B."/>
            <person name="Faurdal D."/>
            <person name="Vuksanovic O."/>
            <person name="Mourched A.-S."/>
            <person name="Charusanti P."/>
            <person name="Shaw S."/>
            <person name="Blin K."/>
            <person name="Weber T."/>
        </authorList>
    </citation>
    <scope>NUCLEOTIDE SEQUENCE [LARGE SCALE GENOMIC DNA]</scope>
    <source>
        <strain evidence="2 3">NBC_01247</strain>
        <plasmid evidence="2 3">unnamed1</plasmid>
    </source>
</reference>
<dbReference type="RefSeq" id="WP_329501508.1">
    <property type="nucleotide sequence ID" value="NZ_CP108461.1"/>
</dbReference>
<evidence type="ECO:0000313" key="2">
    <source>
        <dbReference type="EMBL" id="WUS61885.1"/>
    </source>
</evidence>
<gene>
    <name evidence="2" type="ORF">OG469_41120</name>
</gene>
<accession>A0ABZ1WLP7</accession>